<reference evidence="2" key="1">
    <citation type="submission" date="2022-01" db="EMBL/GenBank/DDBJ databases">
        <title>Comparative genomics reveals a dynamic genome evolution in the ectomycorrhizal milk-cap (Lactarius) mushrooms.</title>
        <authorList>
            <consortium name="DOE Joint Genome Institute"/>
            <person name="Lebreton A."/>
            <person name="Tang N."/>
            <person name="Kuo A."/>
            <person name="LaButti K."/>
            <person name="Drula E."/>
            <person name="Barry K."/>
            <person name="Clum A."/>
            <person name="Lipzen A."/>
            <person name="Mousain D."/>
            <person name="Ng V."/>
            <person name="Wang R."/>
            <person name="Wang X."/>
            <person name="Dai Y."/>
            <person name="Henrissat B."/>
            <person name="Grigoriev I.V."/>
            <person name="Guerin-Laguette A."/>
            <person name="Yu F."/>
            <person name="Martin F.M."/>
        </authorList>
    </citation>
    <scope>NUCLEOTIDE SEQUENCE</scope>
    <source>
        <strain evidence="2">QP</strain>
    </source>
</reference>
<keyword evidence="1" id="KW-0472">Membrane</keyword>
<sequence>MTIPVKYKRTNLGTDWNVNTFITTANVGRFLSSNSPSGRLISSSNFSISIQLETKLFQLSHGSHSYVACVAEVVHLLLGFNPSAPVAPVSFVPLAVAGYALPLATNVLVTVLIVLRIWYFSPAKNTQLRGTSTPSRTYMVTQIIFVVLVVVRHPAQAVIADIAVQIYGNVPTLIIIYATYGSPGICSIKRDTGVSWGSPGPIQVDYDSSRTFTDSMAQANEITMHDFRNGVDREGYKCGKMV</sequence>
<organism evidence="2 3">
    <name type="scientific">Lactarius akahatsu</name>
    <dbReference type="NCBI Taxonomy" id="416441"/>
    <lineage>
        <taxon>Eukaryota</taxon>
        <taxon>Fungi</taxon>
        <taxon>Dikarya</taxon>
        <taxon>Basidiomycota</taxon>
        <taxon>Agaricomycotina</taxon>
        <taxon>Agaricomycetes</taxon>
        <taxon>Russulales</taxon>
        <taxon>Russulaceae</taxon>
        <taxon>Lactarius</taxon>
    </lineage>
</organism>
<keyword evidence="1" id="KW-1133">Transmembrane helix</keyword>
<evidence type="ECO:0000313" key="2">
    <source>
        <dbReference type="EMBL" id="KAH8985665.1"/>
    </source>
</evidence>
<evidence type="ECO:0000256" key="1">
    <source>
        <dbReference type="SAM" id="Phobius"/>
    </source>
</evidence>
<dbReference type="Proteomes" id="UP001201163">
    <property type="component" value="Unassembled WGS sequence"/>
</dbReference>
<proteinExistence type="predicted"/>
<keyword evidence="1" id="KW-0812">Transmembrane</keyword>
<evidence type="ECO:0000313" key="3">
    <source>
        <dbReference type="Proteomes" id="UP001201163"/>
    </source>
</evidence>
<name>A0AAD4LBG8_9AGAM</name>
<dbReference type="EMBL" id="JAKELL010000061">
    <property type="protein sequence ID" value="KAH8985665.1"/>
    <property type="molecule type" value="Genomic_DNA"/>
</dbReference>
<gene>
    <name evidence="2" type="ORF">EDB92DRAFT_2026958</name>
</gene>
<feature type="transmembrane region" description="Helical" evidence="1">
    <location>
        <begin position="96"/>
        <end position="119"/>
    </location>
</feature>
<accession>A0AAD4LBG8</accession>
<keyword evidence="3" id="KW-1185">Reference proteome</keyword>
<comment type="caution">
    <text evidence="2">The sequence shown here is derived from an EMBL/GenBank/DDBJ whole genome shotgun (WGS) entry which is preliminary data.</text>
</comment>
<protein>
    <submittedName>
        <fullName evidence="2">Uncharacterized protein</fullName>
    </submittedName>
</protein>
<dbReference type="AlphaFoldDB" id="A0AAD4LBG8"/>